<protein>
    <recommendedName>
        <fullName evidence="1">Nucleotide-diphospho-sugar transferase domain-containing protein</fullName>
    </recommendedName>
</protein>
<dbReference type="InterPro" id="IPR044821">
    <property type="entry name" value="At1g28695/At4g15970-like"/>
</dbReference>
<dbReference type="EMBL" id="CAUOFW020002579">
    <property type="protein sequence ID" value="CAK9154740.1"/>
    <property type="molecule type" value="Genomic_DNA"/>
</dbReference>
<evidence type="ECO:0000313" key="3">
    <source>
        <dbReference type="Proteomes" id="UP001642360"/>
    </source>
</evidence>
<name>A0ABC8SG02_9AQUA</name>
<dbReference type="PANTHER" id="PTHR46038:SF38">
    <property type="entry name" value="GLYCOSYLTRANSFERASE-RELATED"/>
    <property type="match status" value="1"/>
</dbReference>
<dbReference type="Pfam" id="PF03407">
    <property type="entry name" value="Nucleotid_trans"/>
    <property type="match status" value="1"/>
</dbReference>
<dbReference type="PANTHER" id="PTHR46038">
    <property type="entry name" value="EXPRESSED PROTEIN-RELATED"/>
    <property type="match status" value="1"/>
</dbReference>
<feature type="non-terminal residue" evidence="2">
    <location>
        <position position="1"/>
    </location>
</feature>
<dbReference type="AlphaFoldDB" id="A0ABC8SG02"/>
<dbReference type="Proteomes" id="UP001642360">
    <property type="component" value="Unassembled WGS sequence"/>
</dbReference>
<evidence type="ECO:0000313" key="2">
    <source>
        <dbReference type="EMBL" id="CAK9154740.1"/>
    </source>
</evidence>
<comment type="caution">
    <text evidence="2">The sequence shown here is derived from an EMBL/GenBank/DDBJ whole genome shotgun (WGS) entry which is preliminary data.</text>
</comment>
<accession>A0ABC8SG02</accession>
<dbReference type="InterPro" id="IPR005069">
    <property type="entry name" value="Nucl-diP-sugar_transferase"/>
</dbReference>
<keyword evidence="3" id="KW-1185">Reference proteome</keyword>
<sequence>DADIMWFRDPFPHFTSDADFQIACDHFSGDPNDVENRPNGGFKFVRSNNQSIGFYKFWYSSQETYPGLHDQDVLNNIKFDSYLIDIGLNMRFLDTSYFVNFIDLKIMLQGWKLFMSLPPSLKRSSMQSWRVPQNCRKNVSILFAHMVLQGRLLTNDRKMGLNIADIISSCPL</sequence>
<feature type="domain" description="Nucleotide-diphospho-sugar transferase" evidence="1">
    <location>
        <begin position="1"/>
        <end position="103"/>
    </location>
</feature>
<proteinExistence type="predicted"/>
<evidence type="ECO:0000259" key="1">
    <source>
        <dbReference type="Pfam" id="PF03407"/>
    </source>
</evidence>
<gene>
    <name evidence="2" type="ORF">ILEXP_LOCUS23094</name>
</gene>
<reference evidence="2 3" key="1">
    <citation type="submission" date="2024-02" db="EMBL/GenBank/DDBJ databases">
        <authorList>
            <person name="Vignale AGUSTIN F."/>
            <person name="Sosa J E."/>
            <person name="Modenutti C."/>
        </authorList>
    </citation>
    <scope>NUCLEOTIDE SEQUENCE [LARGE SCALE GENOMIC DNA]</scope>
</reference>
<organism evidence="2 3">
    <name type="scientific">Ilex paraguariensis</name>
    <name type="common">yerba mate</name>
    <dbReference type="NCBI Taxonomy" id="185542"/>
    <lineage>
        <taxon>Eukaryota</taxon>
        <taxon>Viridiplantae</taxon>
        <taxon>Streptophyta</taxon>
        <taxon>Embryophyta</taxon>
        <taxon>Tracheophyta</taxon>
        <taxon>Spermatophyta</taxon>
        <taxon>Magnoliopsida</taxon>
        <taxon>eudicotyledons</taxon>
        <taxon>Gunneridae</taxon>
        <taxon>Pentapetalae</taxon>
        <taxon>asterids</taxon>
        <taxon>campanulids</taxon>
        <taxon>Aquifoliales</taxon>
        <taxon>Aquifoliaceae</taxon>
        <taxon>Ilex</taxon>
    </lineage>
</organism>